<protein>
    <submittedName>
        <fullName evidence="3">Integrase</fullName>
    </submittedName>
</protein>
<dbReference type="InterPro" id="IPR011010">
    <property type="entry name" value="DNA_brk_join_enz"/>
</dbReference>
<dbReference type="Proteomes" id="UP000242418">
    <property type="component" value="Unassembled WGS sequence"/>
</dbReference>
<proteinExistence type="predicted"/>
<keyword evidence="4" id="KW-1185">Reference proteome</keyword>
<dbReference type="InterPro" id="IPR013762">
    <property type="entry name" value="Integrase-like_cat_sf"/>
</dbReference>
<name>A0AB37Z8V1_9PSED</name>
<accession>A0AB37Z8V1</accession>
<dbReference type="AlphaFoldDB" id="A0AB37Z8V1"/>
<dbReference type="Gene3D" id="1.10.443.10">
    <property type="entry name" value="Intergrase catalytic core"/>
    <property type="match status" value="1"/>
</dbReference>
<feature type="compositionally biased region" description="Basic and acidic residues" evidence="2">
    <location>
        <begin position="299"/>
        <end position="310"/>
    </location>
</feature>
<dbReference type="EMBL" id="FMTL01000002">
    <property type="protein sequence ID" value="SCW65632.1"/>
    <property type="molecule type" value="Genomic_DNA"/>
</dbReference>
<evidence type="ECO:0000313" key="4">
    <source>
        <dbReference type="Proteomes" id="UP000242418"/>
    </source>
</evidence>
<evidence type="ECO:0000313" key="3">
    <source>
        <dbReference type="EMBL" id="SCW65632.1"/>
    </source>
</evidence>
<evidence type="ECO:0000256" key="2">
    <source>
        <dbReference type="SAM" id="MobiDB-lite"/>
    </source>
</evidence>
<sequence length="328" mass="36305">MSKNHGSRDSRNFGFGRKLHYAIKNCLRTHFADGHYATVQAHSERCRLFCDWLLSSHQIADARLINQEVFYAYAAHVRGLLENGDISVSTATNRISSVNVVMKILRGDTKVHISKIGKVLGEKRSHIRSVAPQGMIFEHLDPLIDDLIKTDFPRVAAIILLARATGMRLREAILADLPRLAREASKFGQINIQDGCKGGRSGAFAPRWVPATDIVLSAIEFARSISTPGSRNLLSPTESYVEFLRGTVNASRITLKAHGIPRIHDLRAAYACDRHQELAGVPAPVCVSDDESPVLSKSSNREARQKISRELGHERLDVTNAYLGKHSS</sequence>
<feature type="region of interest" description="Disordered" evidence="2">
    <location>
        <begin position="290"/>
        <end position="310"/>
    </location>
</feature>
<dbReference type="SUPFAM" id="SSF56349">
    <property type="entry name" value="DNA breaking-rejoining enzymes"/>
    <property type="match status" value="1"/>
</dbReference>
<dbReference type="GO" id="GO:0003677">
    <property type="term" value="F:DNA binding"/>
    <property type="evidence" value="ECO:0007669"/>
    <property type="project" value="InterPro"/>
</dbReference>
<reference evidence="3 4" key="1">
    <citation type="submission" date="2016-10" db="EMBL/GenBank/DDBJ databases">
        <authorList>
            <person name="Varghese N."/>
            <person name="Submissions S."/>
        </authorList>
    </citation>
    <scope>NUCLEOTIDE SEQUENCE [LARGE SCALE GENOMIC DNA]</scope>
    <source>
        <strain evidence="3 4">DSM 17833</strain>
    </source>
</reference>
<organism evidence="3 4">
    <name type="scientific">Pseudomonas peli</name>
    <dbReference type="NCBI Taxonomy" id="592361"/>
    <lineage>
        <taxon>Bacteria</taxon>
        <taxon>Pseudomonadati</taxon>
        <taxon>Pseudomonadota</taxon>
        <taxon>Gammaproteobacteria</taxon>
        <taxon>Pseudomonadales</taxon>
        <taxon>Pseudomonadaceae</taxon>
        <taxon>Pseudomonas</taxon>
    </lineage>
</organism>
<comment type="caution">
    <text evidence="3">The sequence shown here is derived from an EMBL/GenBank/DDBJ whole genome shotgun (WGS) entry which is preliminary data.</text>
</comment>
<dbReference type="RefSeq" id="WP_090252765.1">
    <property type="nucleotide sequence ID" value="NZ_FMTL01000002.1"/>
</dbReference>
<gene>
    <name evidence="3" type="ORF">SAMN05216370_2532</name>
</gene>
<keyword evidence="1" id="KW-0233">DNA recombination</keyword>
<dbReference type="GO" id="GO:0006310">
    <property type="term" value="P:DNA recombination"/>
    <property type="evidence" value="ECO:0007669"/>
    <property type="project" value="UniProtKB-KW"/>
</dbReference>
<dbReference type="GO" id="GO:0015074">
    <property type="term" value="P:DNA integration"/>
    <property type="evidence" value="ECO:0007669"/>
    <property type="project" value="InterPro"/>
</dbReference>
<evidence type="ECO:0000256" key="1">
    <source>
        <dbReference type="ARBA" id="ARBA00023172"/>
    </source>
</evidence>